<evidence type="ECO:0000259" key="2">
    <source>
        <dbReference type="PROSITE" id="PS50041"/>
    </source>
</evidence>
<keyword evidence="1" id="KW-1015">Disulfide bond</keyword>
<dbReference type="PROSITE" id="PS50041">
    <property type="entry name" value="C_TYPE_LECTIN_2"/>
    <property type="match status" value="1"/>
</dbReference>
<proteinExistence type="predicted"/>
<dbReference type="SUPFAM" id="SSF56436">
    <property type="entry name" value="C-type lectin-like"/>
    <property type="match status" value="1"/>
</dbReference>
<dbReference type="PROSITE" id="PS00615">
    <property type="entry name" value="C_TYPE_LECTIN_1"/>
    <property type="match status" value="1"/>
</dbReference>
<evidence type="ECO:0000256" key="1">
    <source>
        <dbReference type="ARBA" id="ARBA00023157"/>
    </source>
</evidence>
<protein>
    <recommendedName>
        <fullName evidence="2">C-type lectin domain-containing protein</fullName>
    </recommendedName>
</protein>
<keyword evidence="4" id="KW-1185">Reference proteome</keyword>
<accession>A0ABN8RX58</accession>
<organism evidence="3 4">
    <name type="scientific">Porites evermanni</name>
    <dbReference type="NCBI Taxonomy" id="104178"/>
    <lineage>
        <taxon>Eukaryota</taxon>
        <taxon>Metazoa</taxon>
        <taxon>Cnidaria</taxon>
        <taxon>Anthozoa</taxon>
        <taxon>Hexacorallia</taxon>
        <taxon>Scleractinia</taxon>
        <taxon>Fungiina</taxon>
        <taxon>Poritidae</taxon>
        <taxon>Porites</taxon>
    </lineage>
</organism>
<dbReference type="Proteomes" id="UP001159427">
    <property type="component" value="Unassembled WGS sequence"/>
</dbReference>
<dbReference type="PANTHER" id="PTHR22803">
    <property type="entry name" value="MANNOSE, PHOSPHOLIPASE, LECTIN RECEPTOR RELATED"/>
    <property type="match status" value="1"/>
</dbReference>
<feature type="domain" description="C-type lectin" evidence="2">
    <location>
        <begin position="16"/>
        <end position="123"/>
    </location>
</feature>
<name>A0ABN8RX58_9CNID</name>
<reference evidence="3 4" key="1">
    <citation type="submission" date="2022-05" db="EMBL/GenBank/DDBJ databases">
        <authorList>
            <consortium name="Genoscope - CEA"/>
            <person name="William W."/>
        </authorList>
    </citation>
    <scope>NUCLEOTIDE SEQUENCE [LARGE SCALE GENOMIC DNA]</scope>
</reference>
<evidence type="ECO:0000313" key="4">
    <source>
        <dbReference type="Proteomes" id="UP001159427"/>
    </source>
</evidence>
<dbReference type="InterPro" id="IPR050111">
    <property type="entry name" value="C-type_lectin/snaclec_domain"/>
</dbReference>
<evidence type="ECO:0000313" key="3">
    <source>
        <dbReference type="EMBL" id="CAH3183133.1"/>
    </source>
</evidence>
<gene>
    <name evidence="3" type="ORF">PEVE_00014700</name>
</gene>
<sequence length="128" mass="14447">MIVRTAAAKAILALMEESRGTCRESCNVIGRRFTAEENNFLRKTGQASTPSSISSAWIGLFNLNSTERSYQWVDGSMVDFRNWNVKEPNNAHSGENCTEHYVTRNLGKWNDESCYSKRAYVCGKKLSP</sequence>
<dbReference type="InterPro" id="IPR001304">
    <property type="entry name" value="C-type_lectin-like"/>
</dbReference>
<dbReference type="InterPro" id="IPR016186">
    <property type="entry name" value="C-type_lectin-like/link_sf"/>
</dbReference>
<dbReference type="SMART" id="SM00034">
    <property type="entry name" value="CLECT"/>
    <property type="match status" value="1"/>
</dbReference>
<dbReference type="InterPro" id="IPR016187">
    <property type="entry name" value="CTDL_fold"/>
</dbReference>
<comment type="caution">
    <text evidence="3">The sequence shown here is derived from an EMBL/GenBank/DDBJ whole genome shotgun (WGS) entry which is preliminary data.</text>
</comment>
<dbReference type="EMBL" id="CALNXI010002111">
    <property type="protein sequence ID" value="CAH3183133.1"/>
    <property type="molecule type" value="Genomic_DNA"/>
</dbReference>
<dbReference type="Gene3D" id="3.10.100.10">
    <property type="entry name" value="Mannose-Binding Protein A, subunit A"/>
    <property type="match status" value="1"/>
</dbReference>
<dbReference type="CDD" id="cd00037">
    <property type="entry name" value="CLECT"/>
    <property type="match status" value="1"/>
</dbReference>
<dbReference type="InterPro" id="IPR018378">
    <property type="entry name" value="C-type_lectin_CS"/>
</dbReference>
<dbReference type="Pfam" id="PF00059">
    <property type="entry name" value="Lectin_C"/>
    <property type="match status" value="1"/>
</dbReference>